<evidence type="ECO:0000256" key="7">
    <source>
        <dbReference type="SAM" id="SignalP"/>
    </source>
</evidence>
<keyword evidence="4 5" id="KW-0274">FAD</keyword>
<keyword evidence="3 6" id="KW-0285">Flavoprotein</keyword>
<dbReference type="InterPro" id="IPR000172">
    <property type="entry name" value="GMC_OxRdtase_N"/>
</dbReference>
<dbReference type="AlphaFoldDB" id="A0ABD0Y2Z8"/>
<evidence type="ECO:0000256" key="5">
    <source>
        <dbReference type="PIRSR" id="PIRSR000137-2"/>
    </source>
</evidence>
<evidence type="ECO:0000259" key="8">
    <source>
        <dbReference type="PROSITE" id="PS00623"/>
    </source>
</evidence>
<dbReference type="PROSITE" id="PS00624">
    <property type="entry name" value="GMC_OXRED_2"/>
    <property type="match status" value="1"/>
</dbReference>
<evidence type="ECO:0000313" key="10">
    <source>
        <dbReference type="EMBL" id="KAL1117360.1"/>
    </source>
</evidence>
<gene>
    <name evidence="10" type="ORF">AAG570_004686</name>
</gene>
<evidence type="ECO:0000313" key="11">
    <source>
        <dbReference type="Proteomes" id="UP001558652"/>
    </source>
</evidence>
<dbReference type="InterPro" id="IPR036188">
    <property type="entry name" value="FAD/NAD-bd_sf"/>
</dbReference>
<dbReference type="SUPFAM" id="SSF54373">
    <property type="entry name" value="FAD-linked reductases, C-terminal domain"/>
    <property type="match status" value="1"/>
</dbReference>
<dbReference type="EMBL" id="JBFDAA010000016">
    <property type="protein sequence ID" value="KAL1117360.1"/>
    <property type="molecule type" value="Genomic_DNA"/>
</dbReference>
<dbReference type="Gene3D" id="3.50.50.60">
    <property type="entry name" value="FAD/NAD(P)-binding domain"/>
    <property type="match status" value="1"/>
</dbReference>
<evidence type="ECO:0000259" key="9">
    <source>
        <dbReference type="PROSITE" id="PS00624"/>
    </source>
</evidence>
<comment type="caution">
    <text evidence="10">The sequence shown here is derived from an EMBL/GenBank/DDBJ whole genome shotgun (WGS) entry which is preliminary data.</text>
</comment>
<keyword evidence="7" id="KW-0732">Signal</keyword>
<dbReference type="Gene3D" id="3.30.560.10">
    <property type="entry name" value="Glucose Oxidase, domain 3"/>
    <property type="match status" value="1"/>
</dbReference>
<feature type="binding site" evidence="5">
    <location>
        <begin position="132"/>
        <end position="135"/>
    </location>
    <ligand>
        <name>FAD</name>
        <dbReference type="ChEBI" id="CHEBI:57692"/>
    </ligand>
</feature>
<feature type="binding site" evidence="5">
    <location>
        <position position="244"/>
    </location>
    <ligand>
        <name>FAD</name>
        <dbReference type="ChEBI" id="CHEBI:57692"/>
    </ligand>
</feature>
<dbReference type="Pfam" id="PF05199">
    <property type="entry name" value="GMC_oxred_C"/>
    <property type="match status" value="1"/>
</dbReference>
<feature type="domain" description="Glucose-methanol-choline oxidoreductase N-terminal" evidence="8">
    <location>
        <begin position="122"/>
        <end position="145"/>
    </location>
</feature>
<evidence type="ECO:0000256" key="6">
    <source>
        <dbReference type="RuleBase" id="RU003968"/>
    </source>
</evidence>
<dbReference type="InterPro" id="IPR007867">
    <property type="entry name" value="GMC_OxRtase_C"/>
</dbReference>
<feature type="domain" description="Glucose-methanol-choline oxidoreductase N-terminal" evidence="9">
    <location>
        <begin position="281"/>
        <end position="295"/>
    </location>
</feature>
<accession>A0ABD0Y2Z8</accession>
<name>A0ABD0Y2Z8_9HEMI</name>
<evidence type="ECO:0000256" key="3">
    <source>
        <dbReference type="ARBA" id="ARBA00022630"/>
    </source>
</evidence>
<organism evidence="10 11">
    <name type="scientific">Ranatra chinensis</name>
    <dbReference type="NCBI Taxonomy" id="642074"/>
    <lineage>
        <taxon>Eukaryota</taxon>
        <taxon>Metazoa</taxon>
        <taxon>Ecdysozoa</taxon>
        <taxon>Arthropoda</taxon>
        <taxon>Hexapoda</taxon>
        <taxon>Insecta</taxon>
        <taxon>Pterygota</taxon>
        <taxon>Neoptera</taxon>
        <taxon>Paraneoptera</taxon>
        <taxon>Hemiptera</taxon>
        <taxon>Heteroptera</taxon>
        <taxon>Panheteroptera</taxon>
        <taxon>Nepomorpha</taxon>
        <taxon>Nepidae</taxon>
        <taxon>Ranatrinae</taxon>
        <taxon>Ranatra</taxon>
    </lineage>
</organism>
<dbReference type="InterPro" id="IPR012132">
    <property type="entry name" value="GMC_OxRdtase"/>
</dbReference>
<dbReference type="PROSITE" id="PS00623">
    <property type="entry name" value="GMC_OXRED_1"/>
    <property type="match status" value="1"/>
</dbReference>
<comment type="similarity">
    <text evidence="2 6">Belongs to the GMC oxidoreductase family.</text>
</comment>
<proteinExistence type="inferred from homology"/>
<dbReference type="PANTHER" id="PTHR11552">
    <property type="entry name" value="GLUCOSE-METHANOL-CHOLINE GMC OXIDOREDUCTASE"/>
    <property type="match status" value="1"/>
</dbReference>
<evidence type="ECO:0000256" key="1">
    <source>
        <dbReference type="ARBA" id="ARBA00001974"/>
    </source>
</evidence>
<reference evidence="10 11" key="1">
    <citation type="submission" date="2024-07" db="EMBL/GenBank/DDBJ databases">
        <title>Chromosome-level genome assembly of the water stick insect Ranatra chinensis (Heteroptera: Nepidae).</title>
        <authorList>
            <person name="Liu X."/>
        </authorList>
    </citation>
    <scope>NUCLEOTIDE SEQUENCE [LARGE SCALE GENOMIC DNA]</scope>
    <source>
        <strain evidence="10">Cailab_2021Rc</strain>
        <tissue evidence="10">Muscle</tissue>
    </source>
</reference>
<feature type="chain" id="PRO_5044757682" description="Glucose-methanol-choline oxidoreductase N-terminal domain-containing protein" evidence="7">
    <location>
        <begin position="18"/>
        <end position="567"/>
    </location>
</feature>
<evidence type="ECO:0000256" key="4">
    <source>
        <dbReference type="ARBA" id="ARBA00022827"/>
    </source>
</evidence>
<dbReference type="PIRSF" id="PIRSF000137">
    <property type="entry name" value="Alcohol_oxidase"/>
    <property type="match status" value="1"/>
</dbReference>
<dbReference type="PANTHER" id="PTHR11552:SF147">
    <property type="entry name" value="CHOLINE DEHYDROGENASE, MITOCHONDRIAL"/>
    <property type="match status" value="1"/>
</dbReference>
<keyword evidence="11" id="KW-1185">Reference proteome</keyword>
<dbReference type="Proteomes" id="UP001558652">
    <property type="component" value="Unassembled WGS sequence"/>
</dbReference>
<feature type="signal peptide" evidence="7">
    <location>
        <begin position="1"/>
        <end position="17"/>
    </location>
</feature>
<evidence type="ECO:0000256" key="2">
    <source>
        <dbReference type="ARBA" id="ARBA00010790"/>
    </source>
</evidence>
<dbReference type="Pfam" id="PF00732">
    <property type="entry name" value="GMC_oxred_N"/>
    <property type="match status" value="1"/>
</dbReference>
<dbReference type="SUPFAM" id="SSF51905">
    <property type="entry name" value="FAD/NAD(P)-binding domain"/>
    <property type="match status" value="1"/>
</dbReference>
<protein>
    <recommendedName>
        <fullName evidence="8 9">Glucose-methanol-choline oxidoreductase N-terminal domain-containing protein</fullName>
    </recommendedName>
</protein>
<sequence>MLGIGNRLDLIFAFAGALYWLDYDSFDPERQPPVVPQSYVKREYDFIVVGAGSAGCVLANRLTENPDWSVLLIEAGGREIITSRAPLLFNTMFDTRVDWNYTTVEQKRACRGTKGVCHWPRGRMLGGSSSMNAMVYVRGNRHDFDSWKSEDQRNPRYAEDERYHGVGGYQAVSDAHYASALQQNFLDAAEEMGYETRDINGEEQRGFMVYQGTIREGRRESSRTAFLDPVRDRPNLHVITESSVTRVLLDRSGRRALGVEYQRDGLTRTVAARKEVVLSAGSINSPQILILSGIGPRDHLKSLDIPPIRDLPVGHNLQDHPQLLLFFLLNDTAAPKESDLYSMDAVEGFAAHRGALTSSGVDAVGFLNVSCAGDWPDVQFHLINPFVLLLGGTRAWAVSVTLLRPQSRGAVTLASRHPSDKPIIDPKYLETGTDMDTFVKGIETAFVYSKTSPLRQYSSHFAWDMYPLCSSPKKRTSECLASTYPASIYHPVGTCRMGPRGDTRTVVDTRLRLIGTPNLRVVDASVMPDIVSGNTNAATVMIAERGADMIKKTWGHVPHVSNIIAKT</sequence>
<comment type="cofactor">
    <cofactor evidence="1 5">
        <name>FAD</name>
        <dbReference type="ChEBI" id="CHEBI:57692"/>
    </cofactor>
</comment>